<sequence>MTMKKNNNSAGMLIILICTLFIFGNATGQQNAILNIGDQAPPLKYSKWIKGEPISSFAGSRLYVLEFWATWCGPCKAAMPHLTQLQQQYKDKVTFIGVGIWEKVPEGKPYESSLPSVEKFVKGNDANMGYAVIADNNKQFMGNKWMKAAGENGIPSTFVVKDNKIIWIGHPNSLDSILPEMLDGKYDMEAFKAKFSKSAVAARKQNAELMAVFTPLQDAVKAKEYAKALELIEQLKVKQPGYKTMMDGMKFKILLDMDEKKAMDFAKEWLKETKSASSVVLGDVYNRDGLSKDTYLWTAGSFGNIETLTNPVLLDALATCFSKGGDYQNALISQEKALELAKRALKDGTMVGSIMDYTVTEYQEKLKKYQGMVN</sequence>
<keyword evidence="2" id="KW-0413">Isomerase</keyword>
<dbReference type="CDD" id="cd02966">
    <property type="entry name" value="TlpA_like_family"/>
    <property type="match status" value="1"/>
</dbReference>
<dbReference type="Gene3D" id="3.40.30.10">
    <property type="entry name" value="Glutaredoxin"/>
    <property type="match status" value="1"/>
</dbReference>
<dbReference type="SUPFAM" id="SSF52833">
    <property type="entry name" value="Thioredoxin-like"/>
    <property type="match status" value="1"/>
</dbReference>
<dbReference type="Pfam" id="PF00085">
    <property type="entry name" value="Thioredoxin"/>
    <property type="match status" value="1"/>
</dbReference>
<reference evidence="3" key="1">
    <citation type="submission" date="2017-04" db="EMBL/GenBank/DDBJ databases">
        <authorList>
            <person name="Varghese N."/>
            <person name="Submissions S."/>
        </authorList>
    </citation>
    <scope>NUCLEOTIDE SEQUENCE [LARGE SCALE GENOMIC DNA]</scope>
    <source>
        <strain evidence="3">DSM 12126</strain>
    </source>
</reference>
<feature type="domain" description="Thioredoxin" evidence="1">
    <location>
        <begin position="34"/>
        <end position="187"/>
    </location>
</feature>
<evidence type="ECO:0000259" key="1">
    <source>
        <dbReference type="PROSITE" id="PS51352"/>
    </source>
</evidence>
<proteinExistence type="predicted"/>
<dbReference type="InterPro" id="IPR013766">
    <property type="entry name" value="Thioredoxin_domain"/>
</dbReference>
<protein>
    <submittedName>
        <fullName evidence="2">Thiol-disulfide isomerase or thioredoxin</fullName>
    </submittedName>
</protein>
<gene>
    <name evidence="2" type="ORF">SAMN04488524_3294</name>
</gene>
<dbReference type="GO" id="GO:0016853">
    <property type="term" value="F:isomerase activity"/>
    <property type="evidence" value="ECO:0007669"/>
    <property type="project" value="UniProtKB-KW"/>
</dbReference>
<dbReference type="InterPro" id="IPR050553">
    <property type="entry name" value="Thioredoxin_ResA/DsbE_sf"/>
</dbReference>
<dbReference type="PANTHER" id="PTHR42852:SF18">
    <property type="entry name" value="CHROMOSOME UNDETERMINED SCAFFOLD_47, WHOLE GENOME SHOTGUN SEQUENCE"/>
    <property type="match status" value="1"/>
</dbReference>
<accession>A0A1W2CVH0</accession>
<organism evidence="2 3">
    <name type="scientific">Pedobacter africanus</name>
    <dbReference type="NCBI Taxonomy" id="151894"/>
    <lineage>
        <taxon>Bacteria</taxon>
        <taxon>Pseudomonadati</taxon>
        <taxon>Bacteroidota</taxon>
        <taxon>Sphingobacteriia</taxon>
        <taxon>Sphingobacteriales</taxon>
        <taxon>Sphingobacteriaceae</taxon>
        <taxon>Pedobacter</taxon>
    </lineage>
</organism>
<evidence type="ECO:0000313" key="2">
    <source>
        <dbReference type="EMBL" id="SMC89219.1"/>
    </source>
</evidence>
<dbReference type="EMBL" id="FWXT01000002">
    <property type="protein sequence ID" value="SMC89219.1"/>
    <property type="molecule type" value="Genomic_DNA"/>
</dbReference>
<name>A0A1W2CVH0_9SPHI</name>
<keyword evidence="3" id="KW-1185">Reference proteome</keyword>
<dbReference type="AlphaFoldDB" id="A0A1W2CVH0"/>
<evidence type="ECO:0000313" key="3">
    <source>
        <dbReference type="Proteomes" id="UP000192756"/>
    </source>
</evidence>
<dbReference type="Proteomes" id="UP000192756">
    <property type="component" value="Unassembled WGS sequence"/>
</dbReference>
<dbReference type="PANTHER" id="PTHR42852">
    <property type="entry name" value="THIOL:DISULFIDE INTERCHANGE PROTEIN DSBE"/>
    <property type="match status" value="1"/>
</dbReference>
<dbReference type="STRING" id="151894.SAMN04488524_3294"/>
<dbReference type="PROSITE" id="PS51352">
    <property type="entry name" value="THIOREDOXIN_2"/>
    <property type="match status" value="1"/>
</dbReference>
<dbReference type="InterPro" id="IPR036249">
    <property type="entry name" value="Thioredoxin-like_sf"/>
</dbReference>